<keyword evidence="2" id="KW-1185">Reference proteome</keyword>
<dbReference type="Proteomes" id="UP000694865">
    <property type="component" value="Unplaced"/>
</dbReference>
<dbReference type="RefSeq" id="XP_006815051.1">
    <property type="nucleotide sequence ID" value="XM_006814988.1"/>
</dbReference>
<dbReference type="PANTHER" id="PTHR15682">
    <property type="entry name" value="UNHEALTHY RIBOSOME BIOGENESIS PROTEIN 2 HOMOLOG"/>
    <property type="match status" value="1"/>
</dbReference>
<reference evidence="3" key="1">
    <citation type="submission" date="2025-08" db="UniProtKB">
        <authorList>
            <consortium name="RefSeq"/>
        </authorList>
    </citation>
    <scope>IDENTIFICATION</scope>
    <source>
        <tissue evidence="3">Testes</tissue>
    </source>
</reference>
<feature type="transmembrane region" description="Helical" evidence="1">
    <location>
        <begin position="176"/>
        <end position="195"/>
    </location>
</feature>
<keyword evidence="1" id="KW-0472">Membrane</keyword>
<gene>
    <name evidence="3" type="primary">LOC102807435</name>
</gene>
<proteinExistence type="predicted"/>
<sequence length="200" mass="23002">MKSTPDIVHYSLPILYRGFLASQKPSTTTEFSMFCKLCSVIGVISQSPDCPEKPDVPWQPVLDSLQILLETRLTLDLYNTTSDNSTGLVQYTWYQNLLSLLLSFPQSHLLSWFGCIHVLLKKNHLILDKNLVMVCRKVWIEVDCDDKDLNTTQYALLCDLMETYTKLRQVSCTMKIHQGVLFILYNLIFLLNYIITSVVI</sequence>
<dbReference type="GeneID" id="102807435"/>
<protein>
    <submittedName>
        <fullName evidence="3">Unhealthy ribosome biogenesis protein 2 homolog</fullName>
    </submittedName>
</protein>
<evidence type="ECO:0000256" key="1">
    <source>
        <dbReference type="SAM" id="Phobius"/>
    </source>
</evidence>
<dbReference type="PANTHER" id="PTHR15682:SF2">
    <property type="entry name" value="UNHEALTHY RIBOSOME BIOGENESIS PROTEIN 2 HOMOLOG"/>
    <property type="match status" value="1"/>
</dbReference>
<evidence type="ECO:0000313" key="2">
    <source>
        <dbReference type="Proteomes" id="UP000694865"/>
    </source>
</evidence>
<dbReference type="InterPro" id="IPR052609">
    <property type="entry name" value="Ribosome_Biogenesis_Reg"/>
</dbReference>
<evidence type="ECO:0000313" key="3">
    <source>
        <dbReference type="RefSeq" id="XP_006815051.1"/>
    </source>
</evidence>
<organism evidence="2 3">
    <name type="scientific">Saccoglossus kowalevskii</name>
    <name type="common">Acorn worm</name>
    <dbReference type="NCBI Taxonomy" id="10224"/>
    <lineage>
        <taxon>Eukaryota</taxon>
        <taxon>Metazoa</taxon>
        <taxon>Hemichordata</taxon>
        <taxon>Enteropneusta</taxon>
        <taxon>Harrimaniidae</taxon>
        <taxon>Saccoglossus</taxon>
    </lineage>
</organism>
<keyword evidence="1" id="KW-1133">Transmembrane helix</keyword>
<keyword evidence="1" id="KW-0812">Transmembrane</keyword>
<name>A0ABM0M4W0_SACKO</name>
<accession>A0ABM0M4W0</accession>